<evidence type="ECO:0000256" key="3">
    <source>
        <dbReference type="ARBA" id="ARBA00022801"/>
    </source>
</evidence>
<reference evidence="8 9" key="1">
    <citation type="submission" date="2020-11" db="EMBL/GenBank/DDBJ databases">
        <title>Draft Genome Sequence and Secondary Metabolite Biosynthetic Potential of the Lysobacter niastensis Type strain DSM 18481.</title>
        <authorList>
            <person name="Turrini P."/>
            <person name="Artuso I."/>
            <person name="Tescari M."/>
            <person name="Lugli G.A."/>
            <person name="Frangipani E."/>
            <person name="Ventura M."/>
            <person name="Visca P."/>
        </authorList>
    </citation>
    <scope>NUCLEOTIDE SEQUENCE [LARGE SCALE GENOMIC DNA]</scope>
    <source>
        <strain evidence="8 9">DSM 18481</strain>
    </source>
</reference>
<evidence type="ECO:0000313" key="9">
    <source>
        <dbReference type="Proteomes" id="UP001429984"/>
    </source>
</evidence>
<evidence type="ECO:0000256" key="1">
    <source>
        <dbReference type="ARBA" id="ARBA00022670"/>
    </source>
</evidence>
<proteinExistence type="predicted"/>
<keyword evidence="5" id="KW-0482">Metalloprotease</keyword>
<keyword evidence="4" id="KW-0862">Zinc</keyword>
<dbReference type="Pfam" id="PF14464">
    <property type="entry name" value="Prok-JAB"/>
    <property type="match status" value="1"/>
</dbReference>
<accession>A0ABS0B3W5</accession>
<dbReference type="Proteomes" id="UP001429984">
    <property type="component" value="Unassembled WGS sequence"/>
</dbReference>
<keyword evidence="1" id="KW-0645">Protease</keyword>
<evidence type="ECO:0000259" key="7">
    <source>
        <dbReference type="Pfam" id="PF14464"/>
    </source>
</evidence>
<evidence type="ECO:0000313" key="8">
    <source>
        <dbReference type="EMBL" id="MBF6022982.1"/>
    </source>
</evidence>
<comment type="caution">
    <text evidence="8">The sequence shown here is derived from an EMBL/GenBank/DDBJ whole genome shotgun (WGS) entry which is preliminary data.</text>
</comment>
<name>A0ABS0B3W5_9GAMM</name>
<dbReference type="SUPFAM" id="SSF102712">
    <property type="entry name" value="JAB1/MPN domain"/>
    <property type="match status" value="1"/>
</dbReference>
<keyword evidence="9" id="KW-1185">Reference proteome</keyword>
<dbReference type="InterPro" id="IPR028090">
    <property type="entry name" value="JAB_dom_prok"/>
</dbReference>
<evidence type="ECO:0000256" key="6">
    <source>
        <dbReference type="SAM" id="MobiDB-lite"/>
    </source>
</evidence>
<protein>
    <submittedName>
        <fullName evidence="8">Mov34/MPN/PAD-1 family protein</fullName>
    </submittedName>
</protein>
<organism evidence="8 9">
    <name type="scientific">Lysobacter niastensis</name>
    <dbReference type="NCBI Taxonomy" id="380629"/>
    <lineage>
        <taxon>Bacteria</taxon>
        <taxon>Pseudomonadati</taxon>
        <taxon>Pseudomonadota</taxon>
        <taxon>Gammaproteobacteria</taxon>
        <taxon>Lysobacterales</taxon>
        <taxon>Lysobacteraceae</taxon>
        <taxon>Lysobacter</taxon>
    </lineage>
</organism>
<feature type="region of interest" description="Disordered" evidence="6">
    <location>
        <begin position="129"/>
        <end position="153"/>
    </location>
</feature>
<dbReference type="Gene3D" id="3.40.140.10">
    <property type="entry name" value="Cytidine Deaminase, domain 2"/>
    <property type="match status" value="1"/>
</dbReference>
<feature type="compositionally biased region" description="Polar residues" evidence="6">
    <location>
        <begin position="133"/>
        <end position="153"/>
    </location>
</feature>
<sequence>MSPEVVRVLTGHRQGPLDSECGGQLFADPRGTGAPVLAVATLPHPRDRAGHTWLELDPMRCETEAAHWQSRGLLRVGVWHTHAEAYPKLSNQDLRSFRAYSRANQFFPVAVIVGQAAAPDGVRAWSIREHESPQAQSPDSCPVGSSGSNLPLD</sequence>
<evidence type="ECO:0000256" key="5">
    <source>
        <dbReference type="ARBA" id="ARBA00023049"/>
    </source>
</evidence>
<gene>
    <name evidence="8" type="ORF">IU514_02965</name>
</gene>
<keyword evidence="2" id="KW-0479">Metal-binding</keyword>
<evidence type="ECO:0000256" key="4">
    <source>
        <dbReference type="ARBA" id="ARBA00022833"/>
    </source>
</evidence>
<dbReference type="EMBL" id="JADLZT010000002">
    <property type="protein sequence ID" value="MBF6022982.1"/>
    <property type="molecule type" value="Genomic_DNA"/>
</dbReference>
<evidence type="ECO:0000256" key="2">
    <source>
        <dbReference type="ARBA" id="ARBA00022723"/>
    </source>
</evidence>
<keyword evidence="3" id="KW-0378">Hydrolase</keyword>
<feature type="domain" description="JAB" evidence="7">
    <location>
        <begin position="5"/>
        <end position="127"/>
    </location>
</feature>